<dbReference type="EC" id="2.6.1.85" evidence="2"/>
<comment type="caution">
    <text evidence="2">The sequence shown here is derived from an EMBL/GenBank/DDBJ whole genome shotgun (WGS) entry which is preliminary data.</text>
</comment>
<dbReference type="PRINTS" id="PR00095">
    <property type="entry name" value="ANTSNTHASEI"/>
</dbReference>
<name>A0ABW3PMK6_9BACL</name>
<dbReference type="PANTHER" id="PTHR11236:SF50">
    <property type="entry name" value="AMINODEOXYCHORISMATE SYNTHASE COMPONENT 1"/>
    <property type="match status" value="1"/>
</dbReference>
<keyword evidence="3" id="KW-1185">Reference proteome</keyword>
<dbReference type="Proteomes" id="UP001597169">
    <property type="component" value="Unassembled WGS sequence"/>
</dbReference>
<organism evidence="2 3">
    <name type="scientific">Paenibacillus provencensis</name>
    <dbReference type="NCBI Taxonomy" id="441151"/>
    <lineage>
        <taxon>Bacteria</taxon>
        <taxon>Bacillati</taxon>
        <taxon>Bacillota</taxon>
        <taxon>Bacilli</taxon>
        <taxon>Bacillales</taxon>
        <taxon>Paenibacillaceae</taxon>
        <taxon>Paenibacillus</taxon>
    </lineage>
</organism>
<evidence type="ECO:0000259" key="1">
    <source>
        <dbReference type="Pfam" id="PF00425"/>
    </source>
</evidence>
<dbReference type="NCBIfam" id="TIGR00553">
    <property type="entry name" value="pabB"/>
    <property type="match status" value="1"/>
</dbReference>
<dbReference type="SUPFAM" id="SSF56752">
    <property type="entry name" value="D-aminoacid aminotransferase-like PLP-dependent enzymes"/>
    <property type="match status" value="1"/>
</dbReference>
<reference evidence="3" key="1">
    <citation type="journal article" date="2019" name="Int. J. Syst. Evol. Microbiol.">
        <title>The Global Catalogue of Microorganisms (GCM) 10K type strain sequencing project: providing services to taxonomists for standard genome sequencing and annotation.</title>
        <authorList>
            <consortium name="The Broad Institute Genomics Platform"/>
            <consortium name="The Broad Institute Genome Sequencing Center for Infectious Disease"/>
            <person name="Wu L."/>
            <person name="Ma J."/>
        </authorList>
    </citation>
    <scope>NUCLEOTIDE SEQUENCE [LARGE SCALE GENOMIC DNA]</scope>
    <source>
        <strain evidence="3">CCUG 53519</strain>
    </source>
</reference>
<gene>
    <name evidence="2" type="primary">pabB</name>
    <name evidence="2" type="ORF">ACFQ3J_03930</name>
</gene>
<dbReference type="Gene3D" id="3.30.470.10">
    <property type="match status" value="1"/>
</dbReference>
<sequence length="598" mass="68692">MNFNKDNPYIILDFVNEEKCKQRKVFSNPREVIMARNVSEVKEALQRVEQYTKEGYYAAGYVSYEAAPAFDSAFRVHQNTVLPLLWFGIFDHDHGGAVHFECEKFEVSAWSPTIEETTYNDHIRQIHEAIRRGDTYQVNYTMRLRSSFEGNPYNFYTRLCLAQQADYSAMLHMGDFSILSASPELFFKKKGRQIETRPMKGTVRRGVTLEEDKVLSEWLRNSDKNRAENVMITDLLRNDLGVIAEPGSVDVPSLFNIEKYYTLFQMTSTVTANIKEDTGLFDTFKALFPCGSITGAPKISTMHLIQELEHTPREIYCGSIGVINPDGSAIFNVAIRTVWIDHRTDQAEYGVGGGITWDSTAEEEYQEARTKALLLTEVRPEFQLLESIRLENGIYDLLDPHLQRMKNSAAYFEYEGNWDLIRQALLQHSTQHKDGIWKTRLLLSKNGSFNINNEPITNRNGVNEAVLAQSPISSANRFLYHKTTYREIYNGHYEKRGQAYDVLLWNENREITEFTTGNVVFEINNMKFTPPIHCGLLGGTLRNELVQSGLVVERVLTMRDLIEASQIWLINSVRGWISIDITQESLDQVIHELNYTLS</sequence>
<evidence type="ECO:0000313" key="2">
    <source>
        <dbReference type="EMBL" id="MFD1127323.1"/>
    </source>
</evidence>
<dbReference type="EMBL" id="JBHTKX010000001">
    <property type="protein sequence ID" value="MFD1127323.1"/>
    <property type="molecule type" value="Genomic_DNA"/>
</dbReference>
<dbReference type="InterPro" id="IPR001544">
    <property type="entry name" value="Aminotrans_IV"/>
</dbReference>
<dbReference type="Gene3D" id="3.20.10.10">
    <property type="entry name" value="D-amino Acid Aminotransferase, subunit A, domain 2"/>
    <property type="match status" value="1"/>
</dbReference>
<dbReference type="InterPro" id="IPR043131">
    <property type="entry name" value="BCAT-like_N"/>
</dbReference>
<dbReference type="InterPro" id="IPR036038">
    <property type="entry name" value="Aminotransferase-like"/>
</dbReference>
<dbReference type="InterPro" id="IPR005802">
    <property type="entry name" value="ADC_synth_comp_1"/>
</dbReference>
<dbReference type="Gene3D" id="3.60.120.10">
    <property type="entry name" value="Anthranilate synthase"/>
    <property type="match status" value="1"/>
</dbReference>
<dbReference type="InterPro" id="IPR019999">
    <property type="entry name" value="Anth_synth_I-like"/>
</dbReference>
<dbReference type="SUPFAM" id="SSF56322">
    <property type="entry name" value="ADC synthase"/>
    <property type="match status" value="1"/>
</dbReference>
<dbReference type="RefSeq" id="WP_251581277.1">
    <property type="nucleotide sequence ID" value="NZ_JBHTKX010000001.1"/>
</dbReference>
<dbReference type="InterPro" id="IPR005801">
    <property type="entry name" value="ADC_synthase"/>
</dbReference>
<evidence type="ECO:0000313" key="3">
    <source>
        <dbReference type="Proteomes" id="UP001597169"/>
    </source>
</evidence>
<keyword evidence="2" id="KW-0032">Aminotransferase</keyword>
<dbReference type="Pfam" id="PF00425">
    <property type="entry name" value="Chorismate_bind"/>
    <property type="match status" value="1"/>
</dbReference>
<accession>A0ABW3PMK6</accession>
<dbReference type="GO" id="GO:0046820">
    <property type="term" value="F:4-amino-4-deoxychorismate synthase activity"/>
    <property type="evidence" value="ECO:0007669"/>
    <property type="project" value="UniProtKB-EC"/>
</dbReference>
<keyword evidence="2" id="KW-0808">Transferase</keyword>
<dbReference type="Pfam" id="PF01063">
    <property type="entry name" value="Aminotran_4"/>
    <property type="match status" value="1"/>
</dbReference>
<feature type="domain" description="Chorismate-utilising enzyme C-terminal" evidence="1">
    <location>
        <begin position="116"/>
        <end position="371"/>
    </location>
</feature>
<dbReference type="PANTHER" id="PTHR11236">
    <property type="entry name" value="AMINOBENZOATE/ANTHRANILATE SYNTHASE"/>
    <property type="match status" value="1"/>
</dbReference>
<dbReference type="InterPro" id="IPR015890">
    <property type="entry name" value="Chorismate_C"/>
</dbReference>
<dbReference type="InterPro" id="IPR043132">
    <property type="entry name" value="BCAT-like_C"/>
</dbReference>
<protein>
    <submittedName>
        <fullName evidence="2">Aminodeoxychorismate synthase component I</fullName>
        <ecNumber evidence="2">2.6.1.85</ecNumber>
    </submittedName>
</protein>
<proteinExistence type="predicted"/>